<evidence type="ECO:0000256" key="1">
    <source>
        <dbReference type="ARBA" id="ARBA00022723"/>
    </source>
</evidence>
<dbReference type="GO" id="GO:0005737">
    <property type="term" value="C:cytoplasm"/>
    <property type="evidence" value="ECO:0007669"/>
    <property type="project" value="TreeGrafter"/>
</dbReference>
<dbReference type="Pfam" id="PF25327">
    <property type="entry name" value="UBL_ZFAND1"/>
    <property type="match status" value="1"/>
</dbReference>
<feature type="domain" description="AN1-type" evidence="5">
    <location>
        <begin position="9"/>
        <end position="55"/>
    </location>
</feature>
<reference evidence="6 7" key="1">
    <citation type="submission" date="2016-03" db="EMBL/GenBank/DDBJ databases">
        <authorList>
            <person name="Devillers H."/>
        </authorList>
    </citation>
    <scope>NUCLEOTIDE SEQUENCE [LARGE SCALE GENOMIC DNA]</scope>
    <source>
        <strain evidence="6">CBS 6772</strain>
    </source>
</reference>
<dbReference type="Gene3D" id="4.10.1110.10">
    <property type="entry name" value="AN1-like Zinc finger"/>
    <property type="match status" value="1"/>
</dbReference>
<keyword evidence="7" id="KW-1185">Reference proteome</keyword>
<name>A0A1G4MI01_LACFM</name>
<protein>
    <submittedName>
        <fullName evidence="6">LAFE_0G12530g1_1</fullName>
    </submittedName>
</protein>
<keyword evidence="2 4" id="KW-0863">Zinc-finger</keyword>
<keyword evidence="3" id="KW-0862">Zinc</keyword>
<dbReference type="OrthoDB" id="431929at2759"/>
<accession>A0A1G4MI01</accession>
<evidence type="ECO:0000256" key="3">
    <source>
        <dbReference type="ARBA" id="ARBA00022833"/>
    </source>
</evidence>
<dbReference type="InterPro" id="IPR000058">
    <property type="entry name" value="Znf_AN1"/>
</dbReference>
<sequence>MSQKEVGMLDVGTHCKFCRQLDFLPFHCSRCNGDFCQLHRLKEDHHCRWLLEHQNVEDANSAPSPKNENGRYFQSLLPEKGYIRVQQPPDSRKAASDSLRERLVKSGNTTALDKLKQFFSRNRSAHSKKTSKTSPSTKIIQLAKMKKSAVGDGKIPQDNRIYIFCYVVDRSDEHVKHELFINKIWPVGRVLDYIASQFDIQNYNNRAESTTKEKLFLYLDNNGVPTPIDTTSRVATTIKNMDTLFLVRGEQAPSS</sequence>
<evidence type="ECO:0000313" key="7">
    <source>
        <dbReference type="Proteomes" id="UP000190831"/>
    </source>
</evidence>
<organism evidence="6 7">
    <name type="scientific">Lachancea fermentati</name>
    <name type="common">Zygosaccharomyces fermentati</name>
    <dbReference type="NCBI Taxonomy" id="4955"/>
    <lineage>
        <taxon>Eukaryota</taxon>
        <taxon>Fungi</taxon>
        <taxon>Dikarya</taxon>
        <taxon>Ascomycota</taxon>
        <taxon>Saccharomycotina</taxon>
        <taxon>Saccharomycetes</taxon>
        <taxon>Saccharomycetales</taxon>
        <taxon>Saccharomycetaceae</taxon>
        <taxon>Lachancea</taxon>
    </lineage>
</organism>
<dbReference type="SMART" id="SM00154">
    <property type="entry name" value="ZnF_AN1"/>
    <property type="match status" value="1"/>
</dbReference>
<dbReference type="SUPFAM" id="SSF118310">
    <property type="entry name" value="AN1-like Zinc finger"/>
    <property type="match status" value="1"/>
</dbReference>
<evidence type="ECO:0000256" key="4">
    <source>
        <dbReference type="PROSITE-ProRule" id="PRU00449"/>
    </source>
</evidence>
<dbReference type="AlphaFoldDB" id="A0A1G4MI01"/>
<dbReference type="STRING" id="4955.A0A1G4MI01"/>
<dbReference type="EMBL" id="LT598486">
    <property type="protein sequence ID" value="SCW03531.1"/>
    <property type="molecule type" value="Genomic_DNA"/>
</dbReference>
<gene>
    <name evidence="6" type="ORF">LAFE_0G12530G</name>
</gene>
<dbReference type="PANTHER" id="PTHR14677:SF40">
    <property type="entry name" value="CDC48-ASSOCIATED UBIQUITIN-LIKE_ZINC FINGER PROTEIN 1"/>
    <property type="match status" value="1"/>
</dbReference>
<dbReference type="InterPro" id="IPR035896">
    <property type="entry name" value="AN1-like_Znf"/>
</dbReference>
<dbReference type="Pfam" id="PF01428">
    <property type="entry name" value="zf-AN1"/>
    <property type="match status" value="1"/>
</dbReference>
<keyword evidence="1" id="KW-0479">Metal-binding</keyword>
<proteinExistence type="predicted"/>
<dbReference type="PROSITE" id="PS51039">
    <property type="entry name" value="ZF_AN1"/>
    <property type="match status" value="1"/>
</dbReference>
<evidence type="ECO:0000256" key="2">
    <source>
        <dbReference type="ARBA" id="ARBA00022771"/>
    </source>
</evidence>
<dbReference type="PANTHER" id="PTHR14677">
    <property type="entry name" value="ARSENITE INDUCUBLE RNA ASSOCIATED PROTEIN AIP-1-RELATED"/>
    <property type="match status" value="1"/>
</dbReference>
<dbReference type="Proteomes" id="UP000190831">
    <property type="component" value="Chromosome G"/>
</dbReference>
<dbReference type="GO" id="GO:0008270">
    <property type="term" value="F:zinc ion binding"/>
    <property type="evidence" value="ECO:0007669"/>
    <property type="project" value="UniProtKB-KW"/>
</dbReference>
<dbReference type="OMA" id="RQYCLKH"/>
<dbReference type="InterPro" id="IPR057358">
    <property type="entry name" value="UBL_ZFAND1-like"/>
</dbReference>
<evidence type="ECO:0000313" key="6">
    <source>
        <dbReference type="EMBL" id="SCW03531.1"/>
    </source>
</evidence>
<evidence type="ECO:0000259" key="5">
    <source>
        <dbReference type="PROSITE" id="PS51039"/>
    </source>
</evidence>